<dbReference type="Pfam" id="PF00534">
    <property type="entry name" value="Glycos_transf_1"/>
    <property type="match status" value="1"/>
</dbReference>
<evidence type="ECO:0000313" key="6">
    <source>
        <dbReference type="Proteomes" id="UP000011585"/>
    </source>
</evidence>
<name>E4NM77_HALBP</name>
<keyword evidence="5" id="KW-1185">Reference proteome</keyword>
<protein>
    <submittedName>
        <fullName evidence="3">Glycosyltransferase</fullName>
    </submittedName>
</protein>
<dbReference type="CDD" id="cd03801">
    <property type="entry name" value="GT4_PimA-like"/>
    <property type="match status" value="1"/>
</dbReference>
<evidence type="ECO:0000313" key="5">
    <source>
        <dbReference type="Proteomes" id="UP000006663"/>
    </source>
</evidence>
<dbReference type="InterPro" id="IPR001296">
    <property type="entry name" value="Glyco_trans_1"/>
</dbReference>
<gene>
    <name evidence="3" type="ordered locus">Hbor_17140</name>
    <name evidence="4" type="ORF">C499_07545</name>
</gene>
<proteinExistence type="predicted"/>
<dbReference type="Pfam" id="PF13439">
    <property type="entry name" value="Glyco_transf_4"/>
    <property type="match status" value="1"/>
</dbReference>
<dbReference type="InterPro" id="IPR028098">
    <property type="entry name" value="Glyco_trans_4-like_N"/>
</dbReference>
<dbReference type="GeneID" id="9993533"/>
<dbReference type="EMBL" id="CP001690">
    <property type="protein sequence ID" value="ADQ67282.1"/>
    <property type="molecule type" value="Genomic_DNA"/>
</dbReference>
<dbReference type="EMBL" id="AOHT01000024">
    <property type="protein sequence ID" value="ELY28498.1"/>
    <property type="molecule type" value="Genomic_DNA"/>
</dbReference>
<evidence type="ECO:0000313" key="4">
    <source>
        <dbReference type="EMBL" id="ELY28498.1"/>
    </source>
</evidence>
<feature type="domain" description="Glycosyltransferase subfamily 4-like N-terminal" evidence="2">
    <location>
        <begin position="21"/>
        <end position="197"/>
    </location>
</feature>
<dbReference type="HOGENOM" id="CLU_009583_2_5_2"/>
<dbReference type="AlphaFoldDB" id="E4NM77"/>
<evidence type="ECO:0000313" key="3">
    <source>
        <dbReference type="EMBL" id="ADQ67282.1"/>
    </source>
</evidence>
<evidence type="ECO:0000259" key="2">
    <source>
        <dbReference type="Pfam" id="PF13439"/>
    </source>
</evidence>
<accession>E4NM77</accession>
<organism evidence="3 5">
    <name type="scientific">Halogeometricum borinquense (strain ATCC 700274 / DSM 11551 / JCM 10706 / KCTC 4070 / PR3)</name>
    <dbReference type="NCBI Taxonomy" id="469382"/>
    <lineage>
        <taxon>Archaea</taxon>
        <taxon>Methanobacteriati</taxon>
        <taxon>Methanobacteriota</taxon>
        <taxon>Stenosarchaea group</taxon>
        <taxon>Halobacteria</taxon>
        <taxon>Halobacteriales</taxon>
        <taxon>Haloferacaceae</taxon>
        <taxon>Halogeometricum</taxon>
    </lineage>
</organism>
<dbReference type="RefSeq" id="WP_006054826.1">
    <property type="nucleotide sequence ID" value="NC_014729.1"/>
</dbReference>
<evidence type="ECO:0000259" key="1">
    <source>
        <dbReference type="Pfam" id="PF00534"/>
    </source>
</evidence>
<dbReference type="STRING" id="469382.Hbor_17140"/>
<reference evidence="3 5" key="1">
    <citation type="journal article" date="2009" name="Stand. Genomic Sci.">
        <title>Complete genome sequence of Halogeometricum borinquense type strain (PR3).</title>
        <authorList>
            <person name="Malfatti S."/>
            <person name="Tindall B.J."/>
            <person name="Schneider S."/>
            <person name="Fahnrich R."/>
            <person name="Lapidus A."/>
            <person name="Labuttii K."/>
            <person name="Copeland A."/>
            <person name="Glavina Del Rio T."/>
            <person name="Nolan M."/>
            <person name="Chen F."/>
            <person name="Lucas S."/>
            <person name="Tice H."/>
            <person name="Cheng J.F."/>
            <person name="Bruce D."/>
            <person name="Goodwin L."/>
            <person name="Pitluck S."/>
            <person name="Anderson I."/>
            <person name="Pati A."/>
            <person name="Ivanova N."/>
            <person name="Mavromatis K."/>
            <person name="Chen A."/>
            <person name="Palaniappan K."/>
            <person name="D'haeseleer P."/>
            <person name="Goker M."/>
            <person name="Bristow J."/>
            <person name="Eisen J.A."/>
            <person name="Markowitz V."/>
            <person name="Hugenholtz P."/>
            <person name="Kyrpides N.C."/>
            <person name="Klenk H.P."/>
            <person name="Chain P."/>
        </authorList>
    </citation>
    <scope>NUCLEOTIDE SEQUENCE [LARGE SCALE GENOMIC DNA]</scope>
    <source>
        <strain evidence="5">ATCC 700274 / DSM 11551 / JCM 10706 / KCTC 4070 / PR3</strain>
        <strain evidence="3">PR 3</strain>
    </source>
</reference>
<dbReference type="eggNOG" id="arCOG01403">
    <property type="taxonomic scope" value="Archaea"/>
</dbReference>
<dbReference type="GO" id="GO:0016757">
    <property type="term" value="F:glycosyltransferase activity"/>
    <property type="evidence" value="ECO:0007669"/>
    <property type="project" value="InterPro"/>
</dbReference>
<dbReference type="PANTHER" id="PTHR12526">
    <property type="entry name" value="GLYCOSYLTRANSFERASE"/>
    <property type="match status" value="1"/>
</dbReference>
<dbReference type="Proteomes" id="UP000011585">
    <property type="component" value="Unassembled WGS sequence"/>
</dbReference>
<dbReference type="CAZy" id="GT4">
    <property type="family name" value="Glycosyltransferase Family 4"/>
</dbReference>
<sequence>MHVLFVGTRAPLTPERRGAIEKLTFDLASTLASEGHDATVLTVGESGRRYTAEGVQLVEITEPITRPPSHVTPVVEFGRKARRVADRIHRENPVDVVHAVYYPNLLGFRPPGDAPLVVAEHNAHPWRKEHRFIEELTITHRLRWEADTYIRLAEAHAAFFGAERVLSVSDAHGEWIDRAIPEARSKRETMYNFVDTDVYRPDTASERDIDFPDGKTVLYAGRKVPHKGLHRAVSAISKMETDATLVVLGPLGSGFSDVDSLDGVNPDDLEPYLGSVIEDAQNSGVTDQISFPGYVADADLPAYYAAADVTTFPSVLESFGMVPVESMACGTPVVAHDVPPIDETVLDGETGFLTNEVSASALAAALDRLLTDDSLRSQFAERGRNRAVERFDIETAVQEHIRLYERVHSE</sequence>
<dbReference type="SUPFAM" id="SSF53756">
    <property type="entry name" value="UDP-Glycosyltransferase/glycogen phosphorylase"/>
    <property type="match status" value="1"/>
</dbReference>
<dbReference type="Gene3D" id="3.40.50.2000">
    <property type="entry name" value="Glycogen Phosphorylase B"/>
    <property type="match status" value="2"/>
</dbReference>
<dbReference type="KEGG" id="hbo:Hbor_17140"/>
<feature type="domain" description="Glycosyl transferase family 1" evidence="1">
    <location>
        <begin position="212"/>
        <end position="386"/>
    </location>
</feature>
<reference evidence="4 6" key="2">
    <citation type="journal article" date="2014" name="PLoS Genet.">
        <title>Phylogenetically driven sequencing of extremely halophilic archaea reveals strategies for static and dynamic osmo-response.</title>
        <authorList>
            <person name="Becker E.A."/>
            <person name="Seitzer P.M."/>
            <person name="Tritt A."/>
            <person name="Larsen D."/>
            <person name="Krusor M."/>
            <person name="Yao A.I."/>
            <person name="Wu D."/>
            <person name="Madern D."/>
            <person name="Eisen J.A."/>
            <person name="Darling A.E."/>
            <person name="Facciotti M.T."/>
        </authorList>
    </citation>
    <scope>NUCLEOTIDE SEQUENCE [LARGE SCALE GENOMIC DNA]</scope>
    <source>
        <strain evidence="4 6">DSM 11551</strain>
    </source>
</reference>
<dbReference type="Proteomes" id="UP000006663">
    <property type="component" value="Chromosome"/>
</dbReference>
<dbReference type="OrthoDB" id="132546at2157"/>
<keyword evidence="4" id="KW-0808">Transferase</keyword>